<dbReference type="AlphaFoldDB" id="A0A4Q0SXQ5"/>
<dbReference type="InterPro" id="IPR002204">
    <property type="entry name" value="3-OH-isobutyrate_DH-rel_CS"/>
</dbReference>
<reference evidence="6 7" key="1">
    <citation type="submission" date="2018-11" db="EMBL/GenBank/DDBJ databases">
        <authorList>
            <person name="Mardanov A.V."/>
            <person name="Ravin N.V."/>
            <person name="Dedysh S.N."/>
        </authorList>
    </citation>
    <scope>NUCLEOTIDE SEQUENCE [LARGE SCALE GENOMIC DNA]</scope>
    <source>
        <strain evidence="6 7">AF10</strain>
    </source>
</reference>
<organism evidence="6 7">
    <name type="scientific">Granulicella sibirica</name>
    <dbReference type="NCBI Taxonomy" id="2479048"/>
    <lineage>
        <taxon>Bacteria</taxon>
        <taxon>Pseudomonadati</taxon>
        <taxon>Acidobacteriota</taxon>
        <taxon>Terriglobia</taxon>
        <taxon>Terriglobales</taxon>
        <taxon>Acidobacteriaceae</taxon>
        <taxon>Granulicella</taxon>
    </lineage>
</organism>
<evidence type="ECO:0000256" key="3">
    <source>
        <dbReference type="PIRSR" id="PIRSR000103-1"/>
    </source>
</evidence>
<feature type="domain" description="3-hydroxyisobutyrate dehydrogenase-like NAD-binding" evidence="5">
    <location>
        <begin position="166"/>
        <end position="285"/>
    </location>
</feature>
<accession>A0A4Q0SXQ5</accession>
<evidence type="ECO:0000256" key="1">
    <source>
        <dbReference type="ARBA" id="ARBA00023002"/>
    </source>
</evidence>
<reference evidence="7" key="2">
    <citation type="submission" date="2019-02" db="EMBL/GenBank/DDBJ databases">
        <title>Granulicella sibirica sp. nov., a psychrotolerant acidobacterium isolated from an organic soil layer in forested tundra, West Siberia.</title>
        <authorList>
            <person name="Oshkin I.Y."/>
            <person name="Kulichevskaya I.S."/>
            <person name="Rijpstra W.I.C."/>
            <person name="Sinninghe Damste J.S."/>
            <person name="Rakitin A.L."/>
            <person name="Ravin N.V."/>
            <person name="Dedysh S.N."/>
        </authorList>
    </citation>
    <scope>NUCLEOTIDE SEQUENCE [LARGE SCALE GENOMIC DNA]</scope>
    <source>
        <strain evidence="7">AF10</strain>
    </source>
</reference>
<dbReference type="Proteomes" id="UP000289437">
    <property type="component" value="Unassembled WGS sequence"/>
</dbReference>
<dbReference type="InterPro" id="IPR008927">
    <property type="entry name" value="6-PGluconate_DH-like_C_sf"/>
</dbReference>
<dbReference type="EMBL" id="RDSM01000003">
    <property type="protein sequence ID" value="RXH54780.1"/>
    <property type="molecule type" value="Genomic_DNA"/>
</dbReference>
<dbReference type="InterPro" id="IPR051265">
    <property type="entry name" value="HIBADH-related_NP60_sf"/>
</dbReference>
<evidence type="ECO:0000259" key="4">
    <source>
        <dbReference type="Pfam" id="PF03446"/>
    </source>
</evidence>
<keyword evidence="7" id="KW-1185">Reference proteome</keyword>
<evidence type="ECO:0000313" key="6">
    <source>
        <dbReference type="EMBL" id="RXH54780.1"/>
    </source>
</evidence>
<dbReference type="Gene3D" id="3.40.50.720">
    <property type="entry name" value="NAD(P)-binding Rossmann-like Domain"/>
    <property type="match status" value="1"/>
</dbReference>
<dbReference type="Pfam" id="PF14833">
    <property type="entry name" value="NAD_binding_11"/>
    <property type="match status" value="1"/>
</dbReference>
<comment type="caution">
    <text evidence="6">The sequence shown here is derived from an EMBL/GenBank/DDBJ whole genome shotgun (WGS) entry which is preliminary data.</text>
</comment>
<dbReference type="Pfam" id="PF03446">
    <property type="entry name" value="NAD_binding_2"/>
    <property type="match status" value="1"/>
</dbReference>
<protein>
    <submittedName>
        <fullName evidence="6">2-hydroxy-3-oxopropionate reductase</fullName>
    </submittedName>
</protein>
<dbReference type="InterPro" id="IPR029154">
    <property type="entry name" value="HIBADH-like_NADP-bd"/>
</dbReference>
<dbReference type="GO" id="GO:0016054">
    <property type="term" value="P:organic acid catabolic process"/>
    <property type="evidence" value="ECO:0007669"/>
    <property type="project" value="UniProtKB-ARBA"/>
</dbReference>
<feature type="domain" description="6-phosphogluconate dehydrogenase NADP-binding" evidence="4">
    <location>
        <begin position="5"/>
        <end position="163"/>
    </location>
</feature>
<dbReference type="GO" id="GO:0051287">
    <property type="term" value="F:NAD binding"/>
    <property type="evidence" value="ECO:0007669"/>
    <property type="project" value="InterPro"/>
</dbReference>
<feature type="active site" evidence="3">
    <location>
        <position position="172"/>
    </location>
</feature>
<dbReference type="OrthoDB" id="9786703at2"/>
<evidence type="ECO:0000259" key="5">
    <source>
        <dbReference type="Pfam" id="PF14833"/>
    </source>
</evidence>
<dbReference type="PROSITE" id="PS00895">
    <property type="entry name" value="3_HYDROXYISOBUT_DH"/>
    <property type="match status" value="1"/>
</dbReference>
<dbReference type="GO" id="GO:0050661">
    <property type="term" value="F:NADP binding"/>
    <property type="evidence" value="ECO:0007669"/>
    <property type="project" value="InterPro"/>
</dbReference>
<dbReference type="RefSeq" id="WP_128914517.1">
    <property type="nucleotide sequence ID" value="NZ_RDSM01000003.1"/>
</dbReference>
<dbReference type="InterPro" id="IPR015815">
    <property type="entry name" value="HIBADH-related"/>
</dbReference>
<dbReference type="SUPFAM" id="SSF48179">
    <property type="entry name" value="6-phosphogluconate dehydrogenase C-terminal domain-like"/>
    <property type="match status" value="1"/>
</dbReference>
<proteinExistence type="predicted"/>
<dbReference type="PIRSF" id="PIRSF000103">
    <property type="entry name" value="HIBADH"/>
    <property type="match status" value="1"/>
</dbReference>
<dbReference type="PANTHER" id="PTHR43580:SF2">
    <property type="entry name" value="CYTOKINE-LIKE NUCLEAR FACTOR N-PAC"/>
    <property type="match status" value="1"/>
</dbReference>
<dbReference type="SUPFAM" id="SSF51735">
    <property type="entry name" value="NAD(P)-binding Rossmann-fold domains"/>
    <property type="match status" value="1"/>
</dbReference>
<dbReference type="Gene3D" id="1.10.1040.10">
    <property type="entry name" value="N-(1-d-carboxylethyl)-l-norvaline Dehydrogenase, domain 2"/>
    <property type="match status" value="1"/>
</dbReference>
<dbReference type="PANTHER" id="PTHR43580">
    <property type="entry name" value="OXIDOREDUCTASE GLYR1-RELATED"/>
    <property type="match status" value="1"/>
</dbReference>
<keyword evidence="2" id="KW-0520">NAD</keyword>
<sequence>MAQTVAILGLGTMGLGMADNLLKAGFSLSVYNRTAAKADGLRERGAKVGATPEEAVKGASVIVSMLSDDAASRQAWVGGDGALAGAEDGAVLVEASTVSPAWIAELGGLAHARGLELLDAPVTGSRVAAATGQLAFLVGGSAGALAKVDPVLKAMSKEIVYLGPAGSGAKLKLVNNFLCGVQIASLAEGLAWLERSGLDVEKALGVLKSGAPGSPLLAGISARMLGRDYTVNFLLSLMSKDLLYAHEAAAEAGVELTTATNARALFESAATKGFADQDMASVIEPIRNA</sequence>
<dbReference type="InterPro" id="IPR006115">
    <property type="entry name" value="6PGDH_NADP-bd"/>
</dbReference>
<gene>
    <name evidence="6" type="ORF">GRAN_3884</name>
</gene>
<dbReference type="InterPro" id="IPR013328">
    <property type="entry name" value="6PGD_dom2"/>
</dbReference>
<keyword evidence="1" id="KW-0560">Oxidoreductase</keyword>
<evidence type="ECO:0000313" key="7">
    <source>
        <dbReference type="Proteomes" id="UP000289437"/>
    </source>
</evidence>
<dbReference type="GO" id="GO:0016491">
    <property type="term" value="F:oxidoreductase activity"/>
    <property type="evidence" value="ECO:0007669"/>
    <property type="project" value="UniProtKB-KW"/>
</dbReference>
<evidence type="ECO:0000256" key="2">
    <source>
        <dbReference type="ARBA" id="ARBA00023027"/>
    </source>
</evidence>
<name>A0A4Q0SXQ5_9BACT</name>
<dbReference type="InterPro" id="IPR036291">
    <property type="entry name" value="NAD(P)-bd_dom_sf"/>
</dbReference>